<dbReference type="AlphaFoldDB" id="C5H9D4"/>
<sequence>EGHGTGTVAGDGQELRAIDAVYNFNNRGAPLLVGSIKSNMGHAEGASGIMSLIKLLMAYETGVIPQNLNYVSSSHESIVCKRIEVVTNNKKWNRGYAAINNFGFGGTNAHMILGPGNRFDQDRYGDDATPNALIFGRSNETIMNYFQKKLSDRYWNYVRKNAYNVSKFPYRGIVCNGQNLVREAKEKLNVAFCFTGQGAQW</sequence>
<dbReference type="InterPro" id="IPR001227">
    <property type="entry name" value="Ac_transferase_dom_sf"/>
</dbReference>
<dbReference type="PANTHER" id="PTHR43775:SF37">
    <property type="entry name" value="SI:DKEY-61P9.11"/>
    <property type="match status" value="1"/>
</dbReference>
<dbReference type="GO" id="GO:0006633">
    <property type="term" value="P:fatty acid biosynthetic process"/>
    <property type="evidence" value="ECO:0007669"/>
    <property type="project" value="TreeGrafter"/>
</dbReference>
<reference evidence="4" key="1">
    <citation type="journal article" date="2009" name="Soil Biol. Biochem.">
        <title>Detection of expressed fungal Type I polyketide synthase genes in a forest soil.</title>
        <authorList>
            <person name="Kellner H."/>
            <person name="Zak D.R."/>
        </authorList>
    </citation>
    <scope>NUCLEOTIDE SEQUENCE</scope>
</reference>
<accession>C5H9D4</accession>
<keyword evidence="1" id="KW-0596">Phosphopantetheine</keyword>
<proteinExistence type="evidence at transcript level"/>
<dbReference type="Pfam" id="PF16197">
    <property type="entry name" value="KAsynt_C_assoc"/>
    <property type="match status" value="1"/>
</dbReference>
<keyword evidence="2" id="KW-0597">Phosphoprotein</keyword>
<evidence type="ECO:0000256" key="2">
    <source>
        <dbReference type="ARBA" id="ARBA00022553"/>
    </source>
</evidence>
<feature type="non-terminal residue" evidence="4">
    <location>
        <position position="1"/>
    </location>
</feature>
<dbReference type="EMBL" id="FJ232775">
    <property type="protein sequence ID" value="ACN23047.1"/>
    <property type="molecule type" value="mRNA"/>
</dbReference>
<dbReference type="InterPro" id="IPR050091">
    <property type="entry name" value="PKS_NRPS_Biosynth_Enz"/>
</dbReference>
<dbReference type="Gene3D" id="3.40.366.10">
    <property type="entry name" value="Malonyl-Coenzyme A Acyl Carrier Protein, domain 2"/>
    <property type="match status" value="1"/>
</dbReference>
<dbReference type="PROSITE" id="PS52004">
    <property type="entry name" value="KS3_2"/>
    <property type="match status" value="1"/>
</dbReference>
<dbReference type="InterPro" id="IPR020841">
    <property type="entry name" value="PKS_Beta-ketoAc_synthase_dom"/>
</dbReference>
<dbReference type="Gene3D" id="3.40.47.10">
    <property type="match status" value="1"/>
</dbReference>
<dbReference type="Pfam" id="PF02801">
    <property type="entry name" value="Ketoacyl-synt_C"/>
    <property type="match status" value="1"/>
</dbReference>
<evidence type="ECO:0000256" key="1">
    <source>
        <dbReference type="ARBA" id="ARBA00022450"/>
    </source>
</evidence>
<evidence type="ECO:0000313" key="4">
    <source>
        <dbReference type="EMBL" id="ACN23047.1"/>
    </source>
</evidence>
<evidence type="ECO:0000259" key="3">
    <source>
        <dbReference type="PROSITE" id="PS52004"/>
    </source>
</evidence>
<dbReference type="InterPro" id="IPR016039">
    <property type="entry name" value="Thiolase-like"/>
</dbReference>
<dbReference type="Gene3D" id="3.30.70.3290">
    <property type="match status" value="1"/>
</dbReference>
<feature type="domain" description="Ketosynthase family 3 (KS3)" evidence="3">
    <location>
        <begin position="1"/>
        <end position="115"/>
    </location>
</feature>
<name>C5H9D4_9FUNG</name>
<dbReference type="InterPro" id="IPR032821">
    <property type="entry name" value="PKS_assoc"/>
</dbReference>
<dbReference type="GO" id="GO:0004312">
    <property type="term" value="F:fatty acid synthase activity"/>
    <property type="evidence" value="ECO:0007669"/>
    <property type="project" value="TreeGrafter"/>
</dbReference>
<feature type="non-terminal residue" evidence="4">
    <location>
        <position position="201"/>
    </location>
</feature>
<organism evidence="4">
    <name type="scientific">uncultured fungus</name>
    <dbReference type="NCBI Taxonomy" id="175245"/>
    <lineage>
        <taxon>Eukaryota</taxon>
        <taxon>Fungi</taxon>
        <taxon>environmental samples</taxon>
    </lineage>
</organism>
<dbReference type="InterPro" id="IPR014031">
    <property type="entry name" value="Ketoacyl_synth_C"/>
</dbReference>
<dbReference type="SUPFAM" id="SSF53901">
    <property type="entry name" value="Thiolase-like"/>
    <property type="match status" value="1"/>
</dbReference>
<protein>
    <submittedName>
        <fullName evidence="4">Type I polyketide synthase</fullName>
    </submittedName>
</protein>
<dbReference type="PANTHER" id="PTHR43775">
    <property type="entry name" value="FATTY ACID SYNTHASE"/>
    <property type="match status" value="1"/>
</dbReference>